<dbReference type="Pfam" id="PF11876">
    <property type="entry name" value="TsiV"/>
    <property type="match status" value="1"/>
</dbReference>
<dbReference type="OrthoDB" id="9179973at2"/>
<dbReference type="EMBL" id="CP022163">
    <property type="protein sequence ID" value="ATB26959.1"/>
    <property type="molecule type" value="Genomic_DNA"/>
</dbReference>
<protein>
    <recommendedName>
        <fullName evidence="3">DUF3396 domain-containing protein</fullName>
    </recommendedName>
</protein>
<name>A0A286NV56_9BACT</name>
<dbReference type="KEGG" id="mbd:MEBOL_000394"/>
<gene>
    <name evidence="1" type="ORF">MEBOL_000394</name>
</gene>
<dbReference type="AlphaFoldDB" id="A0A286NV56"/>
<accession>A0A286NV56</accession>
<evidence type="ECO:0000313" key="2">
    <source>
        <dbReference type="Proteomes" id="UP000217289"/>
    </source>
</evidence>
<evidence type="ECO:0000313" key="1">
    <source>
        <dbReference type="EMBL" id="ATB26959.1"/>
    </source>
</evidence>
<keyword evidence="2" id="KW-1185">Reference proteome</keyword>
<dbReference type="Proteomes" id="UP000217289">
    <property type="component" value="Chromosome"/>
</dbReference>
<proteinExistence type="predicted"/>
<evidence type="ECO:0008006" key="3">
    <source>
        <dbReference type="Google" id="ProtNLM"/>
    </source>
</evidence>
<reference evidence="1 2" key="1">
    <citation type="submission" date="2017-06" db="EMBL/GenBank/DDBJ databases">
        <authorList>
            <person name="Kim H.J."/>
            <person name="Triplett B.A."/>
        </authorList>
    </citation>
    <scope>NUCLEOTIDE SEQUENCE [LARGE SCALE GENOMIC DNA]</scope>
    <source>
        <strain evidence="1 2">DSM 14713</strain>
    </source>
</reference>
<dbReference type="RefSeq" id="WP_095975831.1">
    <property type="nucleotide sequence ID" value="NZ_CP022163.1"/>
</dbReference>
<sequence length="307" mass="35562">MSVRYPVIRVREDNGRPKVLDGLVLCFFIRRKHTEINQAVWNSLQTYLRAIPSGVPGWYIDPESELRPLDEQGWAHIHWRILERPWGQACHVSLWQFEQEVGGYNFEYAGYQLDPLRFHDEKAASAIAFSLPTEYLLEHGPEKVRALAIELSRDLPFSSGYVSLAFVSPDVRWYAQREKLLPLIERYWGLDLYDINGTSRCIGTGARGAYWLTFLGQPLLGQLGGIEALRRELPFPEVSFQPLEGERLLLTLEEWPNPMDTREGLDVPQYRALARLLAPYLPEETIGLTSIFDRKNMGRWLRRFCLL</sequence>
<organism evidence="1 2">
    <name type="scientific">Melittangium boletus DSM 14713</name>
    <dbReference type="NCBI Taxonomy" id="1294270"/>
    <lineage>
        <taxon>Bacteria</taxon>
        <taxon>Pseudomonadati</taxon>
        <taxon>Myxococcota</taxon>
        <taxon>Myxococcia</taxon>
        <taxon>Myxococcales</taxon>
        <taxon>Cystobacterineae</taxon>
        <taxon>Archangiaceae</taxon>
        <taxon>Melittangium</taxon>
    </lineage>
</organism>
<dbReference type="InterPro" id="IPR021815">
    <property type="entry name" value="TsiV"/>
</dbReference>